<evidence type="ECO:0000313" key="2">
    <source>
        <dbReference type="Proteomes" id="UP001168877"/>
    </source>
</evidence>
<sequence length="302" mass="33272">MPGRLLSRKGDRHVASILPKCRSKAYKKGSIGLDPHFVISFEISELSRSGTFRSICYFWHVTALPPTYVSGKLTVIGKKRMEGKGKGAEGALKKKRQVFSGLSLLPQTSSAKEMALTIVSEVVTVLKAGSIPPAAIPLDRAVVDKPPGPSVSFGSEETEGGVPNYYTNPPAIGYDPNQGPITPENVIEFLCSLRSANETISTLKKDLGENAIDRYVISEECYERDRDIFDQAVRDLKVMLHNSYPDFDFFEFDKEVVTALEARVQPVHDLVEDLSLKFTKVSLSEGKPTDVLSDDERFSEGP</sequence>
<organism evidence="1 2">
    <name type="scientific">Acer saccharum</name>
    <name type="common">Sugar maple</name>
    <dbReference type="NCBI Taxonomy" id="4024"/>
    <lineage>
        <taxon>Eukaryota</taxon>
        <taxon>Viridiplantae</taxon>
        <taxon>Streptophyta</taxon>
        <taxon>Embryophyta</taxon>
        <taxon>Tracheophyta</taxon>
        <taxon>Spermatophyta</taxon>
        <taxon>Magnoliopsida</taxon>
        <taxon>eudicotyledons</taxon>
        <taxon>Gunneridae</taxon>
        <taxon>Pentapetalae</taxon>
        <taxon>rosids</taxon>
        <taxon>malvids</taxon>
        <taxon>Sapindales</taxon>
        <taxon>Sapindaceae</taxon>
        <taxon>Hippocastanoideae</taxon>
        <taxon>Acereae</taxon>
        <taxon>Acer</taxon>
    </lineage>
</organism>
<accession>A0AA39RY38</accession>
<keyword evidence="2" id="KW-1185">Reference proteome</keyword>
<reference evidence="1" key="1">
    <citation type="journal article" date="2022" name="Plant J.">
        <title>Strategies of tolerance reflected in two North American maple genomes.</title>
        <authorList>
            <person name="McEvoy S.L."/>
            <person name="Sezen U.U."/>
            <person name="Trouern-Trend A."/>
            <person name="McMahon S.M."/>
            <person name="Schaberg P.G."/>
            <person name="Yang J."/>
            <person name="Wegrzyn J.L."/>
            <person name="Swenson N.G."/>
        </authorList>
    </citation>
    <scope>NUCLEOTIDE SEQUENCE</scope>
    <source>
        <strain evidence="1">NS2018</strain>
    </source>
</reference>
<protein>
    <submittedName>
        <fullName evidence="1">Uncharacterized protein</fullName>
    </submittedName>
</protein>
<dbReference type="EMBL" id="JAUESC010000383">
    <property type="protein sequence ID" value="KAK0584956.1"/>
    <property type="molecule type" value="Genomic_DNA"/>
</dbReference>
<gene>
    <name evidence="1" type="ORF">LWI29_021350</name>
</gene>
<reference evidence="1" key="2">
    <citation type="submission" date="2023-06" db="EMBL/GenBank/DDBJ databases">
        <authorList>
            <person name="Swenson N.G."/>
            <person name="Wegrzyn J.L."/>
            <person name="Mcevoy S.L."/>
        </authorList>
    </citation>
    <scope>NUCLEOTIDE SEQUENCE</scope>
    <source>
        <strain evidence="1">NS2018</strain>
        <tissue evidence="1">Leaf</tissue>
    </source>
</reference>
<dbReference type="Proteomes" id="UP001168877">
    <property type="component" value="Unassembled WGS sequence"/>
</dbReference>
<comment type="caution">
    <text evidence="1">The sequence shown here is derived from an EMBL/GenBank/DDBJ whole genome shotgun (WGS) entry which is preliminary data.</text>
</comment>
<proteinExistence type="predicted"/>
<evidence type="ECO:0000313" key="1">
    <source>
        <dbReference type="EMBL" id="KAK0584956.1"/>
    </source>
</evidence>
<name>A0AA39RY38_ACESA</name>
<dbReference type="AlphaFoldDB" id="A0AA39RY38"/>